<dbReference type="AlphaFoldDB" id="A0A250DIW8"/>
<dbReference type="Pfam" id="PF11017">
    <property type="entry name" value="DUF2855"/>
    <property type="match status" value="1"/>
</dbReference>
<name>A0A250DIW8_9BURK</name>
<proteinExistence type="predicted"/>
<gene>
    <name evidence="1" type="ORF">CKY39_13980</name>
</gene>
<evidence type="ECO:0000313" key="2">
    <source>
        <dbReference type="Proteomes" id="UP000217154"/>
    </source>
</evidence>
<reference evidence="1 2" key="1">
    <citation type="submission" date="2017-09" db="EMBL/GenBank/DDBJ databases">
        <title>The diverse metabolic capabilities of V. boronicumulans make it an excellent choice for continued studies on novel biodegradation.</title>
        <authorList>
            <person name="Sun S."/>
        </authorList>
    </citation>
    <scope>NUCLEOTIDE SEQUENCE [LARGE SCALE GENOMIC DNA]</scope>
    <source>
        <strain evidence="1 2">J1</strain>
    </source>
</reference>
<dbReference type="EMBL" id="CP023284">
    <property type="protein sequence ID" value="ATA54202.1"/>
    <property type="molecule type" value="Genomic_DNA"/>
</dbReference>
<dbReference type="RefSeq" id="WP_095744867.1">
    <property type="nucleotide sequence ID" value="NZ_CP023284.1"/>
</dbReference>
<protein>
    <recommendedName>
        <fullName evidence="3">DUF2855 domain-containing protein</fullName>
    </recommendedName>
</protein>
<accession>A0A250DIW8</accession>
<organism evidence="1 2">
    <name type="scientific">Variovorax boronicumulans</name>
    <dbReference type="NCBI Taxonomy" id="436515"/>
    <lineage>
        <taxon>Bacteria</taxon>
        <taxon>Pseudomonadati</taxon>
        <taxon>Pseudomonadota</taxon>
        <taxon>Betaproteobacteria</taxon>
        <taxon>Burkholderiales</taxon>
        <taxon>Comamonadaceae</taxon>
        <taxon>Variovorax</taxon>
    </lineage>
</organism>
<dbReference type="InterPro" id="IPR021276">
    <property type="entry name" value="DUF2855"/>
</dbReference>
<dbReference type="Proteomes" id="UP000217154">
    <property type="component" value="Chromosome"/>
</dbReference>
<dbReference type="KEGG" id="vbo:CKY39_13980"/>
<evidence type="ECO:0008006" key="3">
    <source>
        <dbReference type="Google" id="ProtNLM"/>
    </source>
</evidence>
<sequence length="372" mass="41010">MNNAFTLTRLETRKNALGTTRIVTSEDDGSLQPGEVLMQIERFSLTTNNITYAAFGDAVMKYWQFFPTGDADWGHMPAWGFADVVASNVEGVAVGERFYGYFPIASHLRMQPVRVTPRGFYDGAAHRSELVSAYNQYMRCSHDAGYVAALEDYQMLVRPLFITSFMLADFLEDNAFFGAKQVVVSSASSKTAFGTAFCLGRREGLQLIAATSEGNRAFVEALGCYDRTVAYGEIASLAADVPTLYVDFAGHDDLRATVHHHFGELLVYDCYAGSAQKTEFLGDTSALPGPTPKLYFAPVQIRKRNADWGPQEVNRRFNDAQGRFIAELSRPGNRWMTLAQGRGFAHAQAVIADLHAGRVDPREAHVVRIGGA</sequence>
<evidence type="ECO:0000313" key="1">
    <source>
        <dbReference type="EMBL" id="ATA54202.1"/>
    </source>
</evidence>